<dbReference type="Pfam" id="PF07377">
    <property type="entry name" value="DUF1493"/>
    <property type="match status" value="1"/>
</dbReference>
<dbReference type="Proteomes" id="UP000029495">
    <property type="component" value="Chromosome"/>
</dbReference>
<name>A0ABM5RNI5_9GAMM</name>
<sequence length="110" mass="12985">MMTDEIDQRIYELVRRYDGVYLFKQKTLTPQIDIDTDLNFEREEAQALMDEFFSEFAVDRGGFLIDTYYPDEPSLAQILNPFNKREVPVVPDFTLSMLIESAKAGRWLYE</sequence>
<evidence type="ECO:0000313" key="2">
    <source>
        <dbReference type="Proteomes" id="UP000029495"/>
    </source>
</evidence>
<gene>
    <name evidence="1" type="ORF">LH22_19455</name>
</gene>
<keyword evidence="2" id="KW-1185">Reference proteome</keyword>
<dbReference type="EMBL" id="CP009454">
    <property type="protein sequence ID" value="AIR87533.1"/>
    <property type="molecule type" value="Genomic_DNA"/>
</dbReference>
<dbReference type="InterPro" id="IPR010862">
    <property type="entry name" value="DUF1493"/>
</dbReference>
<reference evidence="1 2" key="1">
    <citation type="submission" date="2014-09" db="EMBL/GenBank/DDBJ databases">
        <authorList>
            <person name="Chan K.-G."/>
        </authorList>
    </citation>
    <scope>NUCLEOTIDE SEQUENCE [LARGE SCALE GENOMIC DNA]</scope>
    <source>
        <strain evidence="1 2">ND04</strain>
    </source>
</reference>
<proteinExistence type="predicted"/>
<organism evidence="1 2">
    <name type="scientific">Pantoea rwandensis</name>
    <dbReference type="NCBI Taxonomy" id="1076550"/>
    <lineage>
        <taxon>Bacteria</taxon>
        <taxon>Pseudomonadati</taxon>
        <taxon>Pseudomonadota</taxon>
        <taxon>Gammaproteobacteria</taxon>
        <taxon>Enterobacterales</taxon>
        <taxon>Erwiniaceae</taxon>
        <taxon>Pantoea</taxon>
    </lineage>
</organism>
<protein>
    <submittedName>
        <fullName evidence="1">Acyl carrier protein</fullName>
    </submittedName>
</protein>
<evidence type="ECO:0000313" key="1">
    <source>
        <dbReference type="EMBL" id="AIR87533.1"/>
    </source>
</evidence>
<accession>A0ABM5RNI5</accession>